<dbReference type="PANTHER" id="PTHR37534:SF49">
    <property type="entry name" value="LYSINE BIOSYNTHESIS REGULATORY PROTEIN LYS14"/>
    <property type="match status" value="1"/>
</dbReference>
<evidence type="ECO:0000256" key="1">
    <source>
        <dbReference type="ARBA" id="ARBA00004123"/>
    </source>
</evidence>
<dbReference type="Proteomes" id="UP000256328">
    <property type="component" value="Unassembled WGS sequence"/>
</dbReference>
<dbReference type="InterPro" id="IPR036864">
    <property type="entry name" value="Zn2-C6_fun-type_DNA-bd_sf"/>
</dbReference>
<dbReference type="GO" id="GO:0000976">
    <property type="term" value="F:transcription cis-regulatory region binding"/>
    <property type="evidence" value="ECO:0007669"/>
    <property type="project" value="TreeGrafter"/>
</dbReference>
<sequence length="589" mass="67080">MADTPRRERIVRNRSGCWACKTRRRKCSEGKPACEHCNKKGLKCEYGIRLTWEDAAKEAGIAFGRTGMRNRFKKNEEVCGRSKEHFILPMTSYGRMLFLNTTYADIYRFCSEYYTGNNKDEESDSRLETSIQERSSPSCPRTQLGLSIPLRTLPDMDDYSSTIFQYCKAAYPTCNDSSIVLMVIVDVKVVCRNKVLVDGARNPFRHLILPLCLSSKTLLHSVLAVAANDLRNRRDSCDDTYNNYQLLYHKSKSLRALRRTFTDHAGLPHSSDVKERDSVLLTVLMHCYLEIASGSRQEWMTHLNGALSIIRYYQDQTQMTAEALFSSSTLKFVREYFSLRDTFSATALDQERYFAKGSWALQLPVCTDIVTEREATRIYIDIGLSQELIDIVSATTQLARTKYSSRRNETATPSDESSFRETATDLEARLNRLQQWCEEPDPDHLIYLNAAAFKDAAHIYLRHAGFDEASYLASIQESLVPSLLSLLERIHSKQGNSLGMLPYPMWALFIASCVVLEEKRATVLNYFAKLKTCRPISNVPMTMDAVEAIWKMRDLAAGQRGRAGCSGAVRVAFEWEEAMVRLGWKMALT</sequence>
<dbReference type="GO" id="GO:0045944">
    <property type="term" value="P:positive regulation of transcription by RNA polymerase II"/>
    <property type="evidence" value="ECO:0007669"/>
    <property type="project" value="TreeGrafter"/>
</dbReference>
<protein>
    <recommendedName>
        <fullName evidence="3">Zn(2)-C6 fungal-type domain-containing protein</fullName>
    </recommendedName>
</protein>
<dbReference type="InterPro" id="IPR001138">
    <property type="entry name" value="Zn2Cys6_DnaBD"/>
</dbReference>
<dbReference type="Gene3D" id="4.10.240.10">
    <property type="entry name" value="Zn(2)-C6 fungal-type DNA-binding domain"/>
    <property type="match status" value="1"/>
</dbReference>
<keyword evidence="5" id="KW-1185">Reference proteome</keyword>
<evidence type="ECO:0000313" key="5">
    <source>
        <dbReference type="Proteomes" id="UP000256328"/>
    </source>
</evidence>
<accession>A0A3D8QIB3</accession>
<dbReference type="SUPFAM" id="SSF57701">
    <property type="entry name" value="Zn2/Cys6 DNA-binding domain"/>
    <property type="match status" value="1"/>
</dbReference>
<keyword evidence="2" id="KW-0539">Nucleus</keyword>
<dbReference type="OrthoDB" id="5333823at2759"/>
<evidence type="ECO:0000313" key="4">
    <source>
        <dbReference type="EMBL" id="RDW61477.1"/>
    </source>
</evidence>
<dbReference type="PANTHER" id="PTHR37534">
    <property type="entry name" value="TRANSCRIPTIONAL ACTIVATOR PROTEIN UGA3"/>
    <property type="match status" value="1"/>
</dbReference>
<comment type="caution">
    <text evidence="4">The sequence shown here is derived from an EMBL/GenBank/DDBJ whole genome shotgun (WGS) entry which is preliminary data.</text>
</comment>
<dbReference type="Pfam" id="PF11951">
    <property type="entry name" value="Fungal_trans_2"/>
    <property type="match status" value="1"/>
</dbReference>
<dbReference type="PROSITE" id="PS50048">
    <property type="entry name" value="ZN2_CY6_FUNGAL_2"/>
    <property type="match status" value="1"/>
</dbReference>
<feature type="domain" description="Zn(2)-C6 fungal-type" evidence="3">
    <location>
        <begin position="16"/>
        <end position="46"/>
    </location>
</feature>
<proteinExistence type="predicted"/>
<gene>
    <name evidence="4" type="ORF">BP5796_11369</name>
</gene>
<comment type="subcellular location">
    <subcellularLocation>
        <location evidence="1">Nucleus</location>
    </subcellularLocation>
</comment>
<dbReference type="Pfam" id="PF00172">
    <property type="entry name" value="Zn_clus"/>
    <property type="match status" value="1"/>
</dbReference>
<dbReference type="CDD" id="cd00067">
    <property type="entry name" value="GAL4"/>
    <property type="match status" value="1"/>
</dbReference>
<dbReference type="EMBL" id="PDLN01000018">
    <property type="protein sequence ID" value="RDW61477.1"/>
    <property type="molecule type" value="Genomic_DNA"/>
</dbReference>
<dbReference type="GO" id="GO:0008270">
    <property type="term" value="F:zinc ion binding"/>
    <property type="evidence" value="ECO:0007669"/>
    <property type="project" value="InterPro"/>
</dbReference>
<dbReference type="SMART" id="SM00066">
    <property type="entry name" value="GAL4"/>
    <property type="match status" value="1"/>
</dbReference>
<dbReference type="AlphaFoldDB" id="A0A3D8QIB3"/>
<evidence type="ECO:0000259" key="3">
    <source>
        <dbReference type="PROSITE" id="PS50048"/>
    </source>
</evidence>
<name>A0A3D8QIB3_9HELO</name>
<dbReference type="PROSITE" id="PS00463">
    <property type="entry name" value="ZN2_CY6_FUNGAL_1"/>
    <property type="match status" value="1"/>
</dbReference>
<dbReference type="InterPro" id="IPR021858">
    <property type="entry name" value="Fun_TF"/>
</dbReference>
<reference evidence="4 5" key="1">
    <citation type="journal article" date="2018" name="IMA Fungus">
        <title>IMA Genome-F 9: Draft genome sequence of Annulohypoxylon stygium, Aspergillus mulundensis, Berkeleyomyces basicola (syn. Thielaviopsis basicola), Ceratocystis smalleyi, two Cercospora beticola strains, Coleophoma cylindrospora, Fusarium fracticaudum, Phialophora cf. hyalina, and Morchella septimelata.</title>
        <authorList>
            <person name="Wingfield B.D."/>
            <person name="Bills G.F."/>
            <person name="Dong Y."/>
            <person name="Huang W."/>
            <person name="Nel W.J."/>
            <person name="Swalarsk-Parry B.S."/>
            <person name="Vaghefi N."/>
            <person name="Wilken P.M."/>
            <person name="An Z."/>
            <person name="de Beer Z.W."/>
            <person name="De Vos L."/>
            <person name="Chen L."/>
            <person name="Duong T.A."/>
            <person name="Gao Y."/>
            <person name="Hammerbacher A."/>
            <person name="Kikkert J.R."/>
            <person name="Li Y."/>
            <person name="Li H."/>
            <person name="Li K."/>
            <person name="Li Q."/>
            <person name="Liu X."/>
            <person name="Ma X."/>
            <person name="Naidoo K."/>
            <person name="Pethybridge S.J."/>
            <person name="Sun J."/>
            <person name="Steenkamp E.T."/>
            <person name="van der Nest M.A."/>
            <person name="van Wyk S."/>
            <person name="Wingfield M.J."/>
            <person name="Xiong C."/>
            <person name="Yue Q."/>
            <person name="Zhang X."/>
        </authorList>
    </citation>
    <scope>NUCLEOTIDE SEQUENCE [LARGE SCALE GENOMIC DNA]</scope>
    <source>
        <strain evidence="4 5">BP5796</strain>
    </source>
</reference>
<dbReference type="GO" id="GO:0005634">
    <property type="term" value="C:nucleus"/>
    <property type="evidence" value="ECO:0007669"/>
    <property type="project" value="UniProtKB-SubCell"/>
</dbReference>
<organism evidence="4 5">
    <name type="scientific">Coleophoma crateriformis</name>
    <dbReference type="NCBI Taxonomy" id="565419"/>
    <lineage>
        <taxon>Eukaryota</taxon>
        <taxon>Fungi</taxon>
        <taxon>Dikarya</taxon>
        <taxon>Ascomycota</taxon>
        <taxon>Pezizomycotina</taxon>
        <taxon>Leotiomycetes</taxon>
        <taxon>Helotiales</taxon>
        <taxon>Dermateaceae</taxon>
        <taxon>Coleophoma</taxon>
    </lineage>
</organism>
<dbReference type="GO" id="GO:0000981">
    <property type="term" value="F:DNA-binding transcription factor activity, RNA polymerase II-specific"/>
    <property type="evidence" value="ECO:0007669"/>
    <property type="project" value="InterPro"/>
</dbReference>
<evidence type="ECO:0000256" key="2">
    <source>
        <dbReference type="ARBA" id="ARBA00023242"/>
    </source>
</evidence>